<keyword evidence="3" id="KW-1185">Reference proteome</keyword>
<dbReference type="AlphaFoldDB" id="A0A518HER7"/>
<protein>
    <recommendedName>
        <fullName evidence="4">Secreted protein</fullName>
    </recommendedName>
</protein>
<dbReference type="EMBL" id="CP036427">
    <property type="protein sequence ID" value="QDV39331.1"/>
    <property type="molecule type" value="Genomic_DNA"/>
</dbReference>
<proteinExistence type="predicted"/>
<geneLocation type="plasmid" evidence="3">
    <name>pelp_1</name>
</geneLocation>
<evidence type="ECO:0000313" key="3">
    <source>
        <dbReference type="Proteomes" id="UP000317835"/>
    </source>
</evidence>
<feature type="signal peptide" evidence="1">
    <location>
        <begin position="1"/>
        <end position="19"/>
    </location>
</feature>
<reference evidence="2 3" key="1">
    <citation type="submission" date="2019-02" db="EMBL/GenBank/DDBJ databases">
        <title>Deep-cultivation of Planctomycetes and their phenomic and genomic characterization uncovers novel biology.</title>
        <authorList>
            <person name="Wiegand S."/>
            <person name="Jogler M."/>
            <person name="Boedeker C."/>
            <person name="Pinto D."/>
            <person name="Vollmers J."/>
            <person name="Rivas-Marin E."/>
            <person name="Kohn T."/>
            <person name="Peeters S.H."/>
            <person name="Heuer A."/>
            <person name="Rast P."/>
            <person name="Oberbeckmann S."/>
            <person name="Bunk B."/>
            <person name="Jeske O."/>
            <person name="Meyerdierks A."/>
            <person name="Storesund J.E."/>
            <person name="Kallscheuer N."/>
            <person name="Luecker S."/>
            <person name="Lage O.M."/>
            <person name="Pohl T."/>
            <person name="Merkel B.J."/>
            <person name="Hornburger P."/>
            <person name="Mueller R.-W."/>
            <person name="Bruemmer F."/>
            <person name="Labrenz M."/>
            <person name="Spormann A.M."/>
            <person name="Op den Camp H."/>
            <person name="Overmann J."/>
            <person name="Amann R."/>
            <person name="Jetten M.S.M."/>
            <person name="Mascher T."/>
            <person name="Medema M.H."/>
            <person name="Devos D.P."/>
            <person name="Kaster A.-K."/>
            <person name="Ovreas L."/>
            <person name="Rohde M."/>
            <person name="Galperin M.Y."/>
            <person name="Jogler C."/>
        </authorList>
    </citation>
    <scope>NUCLEOTIDE SEQUENCE [LARGE SCALE GENOMIC DNA]</scope>
    <source>
        <strain evidence="2 3">ElP</strain>
        <plasmid evidence="3">pelp_1</plasmid>
    </source>
</reference>
<sequence precursor="true">MRRFAITILTITLAIPGFAPRLTGTSWDQSHSPCSSGDHDPCLVSSGPGLAATPGPKTCPSHLLHGPGSFRLPLLSPPTSDGPAWLGTEWLPAASVRRHPWLQCFLC</sequence>
<feature type="chain" id="PRO_5021713701" description="Secreted protein" evidence="1">
    <location>
        <begin position="20"/>
        <end position="107"/>
    </location>
</feature>
<keyword evidence="2" id="KW-0614">Plasmid</keyword>
<accession>A0A518HER7</accession>
<dbReference type="RefSeq" id="WP_145279567.1">
    <property type="nucleotide sequence ID" value="NZ_CP036427.1"/>
</dbReference>
<evidence type="ECO:0000256" key="1">
    <source>
        <dbReference type="SAM" id="SignalP"/>
    </source>
</evidence>
<dbReference type="Proteomes" id="UP000317835">
    <property type="component" value="Plasmid pElP_1"/>
</dbReference>
<organism evidence="2 3">
    <name type="scientific">Tautonia plasticadhaerens</name>
    <dbReference type="NCBI Taxonomy" id="2527974"/>
    <lineage>
        <taxon>Bacteria</taxon>
        <taxon>Pseudomonadati</taxon>
        <taxon>Planctomycetota</taxon>
        <taxon>Planctomycetia</taxon>
        <taxon>Isosphaerales</taxon>
        <taxon>Isosphaeraceae</taxon>
        <taxon>Tautonia</taxon>
    </lineage>
</organism>
<dbReference type="KEGG" id="tpla:ElP_72960"/>
<name>A0A518HER7_9BACT</name>
<evidence type="ECO:0000313" key="2">
    <source>
        <dbReference type="EMBL" id="QDV39331.1"/>
    </source>
</evidence>
<keyword evidence="1" id="KW-0732">Signal</keyword>
<evidence type="ECO:0008006" key="4">
    <source>
        <dbReference type="Google" id="ProtNLM"/>
    </source>
</evidence>
<gene>
    <name evidence="2" type="ORF">ElP_72960</name>
</gene>